<gene>
    <name evidence="1" type="ORF">GW570_13820</name>
</gene>
<reference evidence="1 2" key="1">
    <citation type="journal article" date="2020" name="Mol. Plant Pathol.">
        <title>Plasmid composition and the chpG gene determine the virulence level of Clavibacter capsici natural isolates in pepper.</title>
        <authorList>
            <person name="Hwang I.S."/>
            <person name="Lee H.M."/>
            <person name="Oh E.J."/>
            <person name="Lee S."/>
            <person name="Heu S."/>
            <person name="Oh C.S."/>
        </authorList>
    </citation>
    <scope>NUCLEOTIDE SEQUENCE [LARGE SCALE GENOMIC DNA]</scope>
    <source>
        <strain evidence="1 2">1101</strain>
    </source>
</reference>
<dbReference type="RefSeq" id="WP_081001909.1">
    <property type="nucleotide sequence ID" value="NZ_CP012573.1"/>
</dbReference>
<dbReference type="EMBL" id="CP048049">
    <property type="protein sequence ID" value="QIS46080.1"/>
    <property type="molecule type" value="Genomic_DNA"/>
</dbReference>
<proteinExistence type="predicted"/>
<dbReference type="AlphaFoldDB" id="A0AAE7CDX8"/>
<dbReference type="Proteomes" id="UP000503164">
    <property type="component" value="Chromosome"/>
</dbReference>
<protein>
    <recommendedName>
        <fullName evidence="3">DUF3800 domain-containing protein</fullName>
    </recommendedName>
</protein>
<accession>A0AAE7CDX8</accession>
<organism evidence="1 2">
    <name type="scientific">Clavibacter capsici</name>
    <dbReference type="NCBI Taxonomy" id="1874630"/>
    <lineage>
        <taxon>Bacteria</taxon>
        <taxon>Bacillati</taxon>
        <taxon>Actinomycetota</taxon>
        <taxon>Actinomycetes</taxon>
        <taxon>Micrococcales</taxon>
        <taxon>Microbacteriaceae</taxon>
        <taxon>Clavibacter</taxon>
    </lineage>
</organism>
<evidence type="ECO:0008006" key="3">
    <source>
        <dbReference type="Google" id="ProtNLM"/>
    </source>
</evidence>
<keyword evidence="2" id="KW-1185">Reference proteome</keyword>
<name>A0AAE7CDX8_9MICO</name>
<evidence type="ECO:0000313" key="2">
    <source>
        <dbReference type="Proteomes" id="UP000503164"/>
    </source>
</evidence>
<sequence length="175" mass="19822">MSTLFVDESKAKGYTMVAVAVAAHDAPALRQQVRALVLPGQRRIHFTNESDSRRRAVLARLRDLGIRADVVHSDDRSELAARLSCLAAVVDLAAYRRDARIVLERDDSIEQIDRRFLFDQVHRRGLRGALSYTHETAHQEPLLWAADALAWSWTKGGDWRRRIAPMLEAADDPTR</sequence>
<evidence type="ECO:0000313" key="1">
    <source>
        <dbReference type="EMBL" id="QIS46080.1"/>
    </source>
</evidence>